<evidence type="ECO:0000256" key="1">
    <source>
        <dbReference type="SAM" id="SignalP"/>
    </source>
</evidence>
<dbReference type="AlphaFoldDB" id="A0A975PGI5"/>
<evidence type="ECO:0008006" key="4">
    <source>
        <dbReference type="Google" id="ProtNLM"/>
    </source>
</evidence>
<dbReference type="RefSeq" id="WP_211634054.1">
    <property type="nucleotide sequence ID" value="NZ_CP073100.1"/>
</dbReference>
<name>A0A975PGI5_9BACT</name>
<evidence type="ECO:0000313" key="3">
    <source>
        <dbReference type="Proteomes" id="UP000676169"/>
    </source>
</evidence>
<dbReference type="PROSITE" id="PS51257">
    <property type="entry name" value="PROKAR_LIPOPROTEIN"/>
    <property type="match status" value="1"/>
</dbReference>
<proteinExistence type="predicted"/>
<feature type="chain" id="PRO_5038092456" description="Lipoprotein" evidence="1">
    <location>
        <begin position="26"/>
        <end position="173"/>
    </location>
</feature>
<keyword evidence="1" id="KW-0732">Signal</keyword>
<dbReference type="EMBL" id="CP073100">
    <property type="protein sequence ID" value="QUE52764.1"/>
    <property type="molecule type" value="Genomic_DNA"/>
</dbReference>
<accession>A0A975PGI5</accession>
<evidence type="ECO:0000313" key="2">
    <source>
        <dbReference type="EMBL" id="QUE52764.1"/>
    </source>
</evidence>
<dbReference type="Proteomes" id="UP000676169">
    <property type="component" value="Chromosome"/>
</dbReference>
<dbReference type="KEGG" id="lamb:KBB96_07685"/>
<protein>
    <recommendedName>
        <fullName evidence="4">Lipoprotein</fullName>
    </recommendedName>
</protein>
<keyword evidence="3" id="KW-1185">Reference proteome</keyword>
<organism evidence="2 3">
    <name type="scientific">Luteolibacter ambystomatis</name>
    <dbReference type="NCBI Taxonomy" id="2824561"/>
    <lineage>
        <taxon>Bacteria</taxon>
        <taxon>Pseudomonadati</taxon>
        <taxon>Verrucomicrobiota</taxon>
        <taxon>Verrucomicrobiia</taxon>
        <taxon>Verrucomicrobiales</taxon>
        <taxon>Verrucomicrobiaceae</taxon>
        <taxon>Luteolibacter</taxon>
    </lineage>
</organism>
<reference evidence="2" key="1">
    <citation type="submission" date="2021-04" db="EMBL/GenBank/DDBJ databases">
        <title>Luteolibacter sp. 32A isolated from the skin of an Anderson's salamander (Ambystoma andersonii).</title>
        <authorList>
            <person name="Spergser J."/>
            <person name="Busse H.-J."/>
        </authorList>
    </citation>
    <scope>NUCLEOTIDE SEQUENCE</scope>
    <source>
        <strain evidence="2">32A</strain>
    </source>
</reference>
<sequence>MKARGFPHPSVLTGLALFACLQAHAEPAMKDITTPEQMAARMRANQEAPLPGEPVTGETRVINKAPEGIFETSQILVANGQWTFVPKGAVVHIPPTLQSYVTTTPTGKLVPLQDFMAVNRQWLTNEEVSIAQAAGQEALKPDTRKNWTGLNKVVIATHQGGAVSFKTEAPAKP</sequence>
<feature type="signal peptide" evidence="1">
    <location>
        <begin position="1"/>
        <end position="25"/>
    </location>
</feature>
<gene>
    <name evidence="2" type="ORF">KBB96_07685</name>
</gene>